<evidence type="ECO:0000313" key="1">
    <source>
        <dbReference type="EMBL" id="KAK1868764.1"/>
    </source>
</evidence>
<name>A0ACC3CFR0_PYRYE</name>
<keyword evidence="2" id="KW-1185">Reference proteome</keyword>
<reference evidence="1" key="1">
    <citation type="submission" date="2019-11" db="EMBL/GenBank/DDBJ databases">
        <title>Nori genome reveals adaptations in red seaweeds to the harsh intertidal environment.</title>
        <authorList>
            <person name="Wang D."/>
            <person name="Mao Y."/>
        </authorList>
    </citation>
    <scope>NUCLEOTIDE SEQUENCE</scope>
    <source>
        <tissue evidence="1">Gametophyte</tissue>
    </source>
</reference>
<dbReference type="Proteomes" id="UP000798662">
    <property type="component" value="Chromosome 3"/>
</dbReference>
<evidence type="ECO:0000313" key="2">
    <source>
        <dbReference type="Proteomes" id="UP000798662"/>
    </source>
</evidence>
<gene>
    <name evidence="1" type="ORF">I4F81_011247</name>
</gene>
<comment type="caution">
    <text evidence="1">The sequence shown here is derived from an EMBL/GenBank/DDBJ whole genome shotgun (WGS) entry which is preliminary data.</text>
</comment>
<accession>A0ACC3CFR0</accession>
<proteinExistence type="predicted"/>
<organism evidence="1 2">
    <name type="scientific">Pyropia yezoensis</name>
    <name type="common">Susabi-nori</name>
    <name type="synonym">Porphyra yezoensis</name>
    <dbReference type="NCBI Taxonomy" id="2788"/>
    <lineage>
        <taxon>Eukaryota</taxon>
        <taxon>Rhodophyta</taxon>
        <taxon>Bangiophyceae</taxon>
        <taxon>Bangiales</taxon>
        <taxon>Bangiaceae</taxon>
        <taxon>Pyropia</taxon>
    </lineage>
</organism>
<dbReference type="EMBL" id="CM020620">
    <property type="protein sequence ID" value="KAK1868764.1"/>
    <property type="molecule type" value="Genomic_DNA"/>
</dbReference>
<protein>
    <submittedName>
        <fullName evidence="1">Uncharacterized protein</fullName>
    </submittedName>
</protein>
<sequence>MCFLRTVDAAGGGLVHVTFAPLKDEARLVALSSPTAGGTDTGTGTGTAAPPTATASVTAVGAPAITVTGSGCGGGISGGGGGGGIPGGSGVGDVAPAGGAGGVAPKVFVSLPRPVCCTHTPIFTAQTPSSCSSVEAARGATSTWDPLVELHHWWGDGGGGGGGHGGGGGRGGHGGGGGGGDGGGGAMMPSGVVPSPPTREWAGTASTSHPMEVEMVSDGETPAATAAAMEDGGGHMVASRATPWGMTAAVPRCAVAPRPLPLLLPLPAAAVAAVTPAPHAPTAAAAAADASGYESAPDAAVDAAHASRLAAVRSSLGGTRRPHRRGRRRVHPAAPRVVHAEVVALADASNRLAALAADVAARRGALAATHDRLLRRRLSMDGRGSTAGGGGAGGGGGGVCDRRGERGRAGVCHPRWAHACILTSRGDPRRG</sequence>